<comment type="catalytic activity">
    <reaction evidence="3">
        <text>a carboxylic ester + H2O = an alcohol + a carboxylate + H(+)</text>
        <dbReference type="Rhea" id="RHEA:21164"/>
        <dbReference type="ChEBI" id="CHEBI:15377"/>
        <dbReference type="ChEBI" id="CHEBI:15378"/>
        <dbReference type="ChEBI" id="CHEBI:29067"/>
        <dbReference type="ChEBI" id="CHEBI:30879"/>
        <dbReference type="ChEBI" id="CHEBI:33308"/>
        <dbReference type="EC" id="3.1.1.1"/>
    </reaction>
</comment>
<dbReference type="InterPro" id="IPR050261">
    <property type="entry name" value="FrsA_esterase"/>
</dbReference>
<keyword evidence="2 3" id="KW-0378">Hydrolase</keyword>
<accession>A0A1I4YKG4</accession>
<comment type="function">
    <text evidence="3">Catalyzes the hydrolysis of esters.</text>
</comment>
<dbReference type="STRING" id="1367852.SAMN05216516_106168"/>
<dbReference type="PANTHER" id="PTHR22946">
    <property type="entry name" value="DIENELACTONE HYDROLASE DOMAIN-CONTAINING PROTEIN-RELATED"/>
    <property type="match status" value="1"/>
</dbReference>
<proteinExistence type="inferred from homology"/>
<evidence type="ECO:0000256" key="1">
    <source>
        <dbReference type="ARBA" id="ARBA00022487"/>
    </source>
</evidence>
<reference evidence="5" key="1">
    <citation type="submission" date="2016-10" db="EMBL/GenBank/DDBJ databases">
        <authorList>
            <person name="Varghese N."/>
            <person name="Submissions S."/>
        </authorList>
    </citation>
    <scope>NUCLEOTIDE SEQUENCE [LARGE SCALE GENOMIC DNA]</scope>
    <source>
        <strain evidence="5">N6PO6</strain>
    </source>
</reference>
<dbReference type="AlphaFoldDB" id="A0A1I4YKG4"/>
<dbReference type="RefSeq" id="WP_092877955.1">
    <property type="nucleotide sequence ID" value="NZ_FOVC01000006.1"/>
</dbReference>
<evidence type="ECO:0000313" key="5">
    <source>
        <dbReference type="Proteomes" id="UP000242222"/>
    </source>
</evidence>
<evidence type="ECO:0000313" key="4">
    <source>
        <dbReference type="EMBL" id="SFN38506.1"/>
    </source>
</evidence>
<dbReference type="Gene3D" id="3.40.50.1820">
    <property type="entry name" value="alpha/beta hydrolase"/>
    <property type="match status" value="1"/>
</dbReference>
<dbReference type="HAMAP" id="MF_01063">
    <property type="entry name" value="FrsA"/>
    <property type="match status" value="1"/>
</dbReference>
<sequence>MTSKNLSEELFKPRFKHPETSSLIRRQSHPHPGAIHTALDGENQPSWYRMINRLLWIWRGIPPIELIEVMARIANSQEARTQQHQLDTVIGYRNGNWIYEWSKQAAEWQDKAQSLEETPQAGDCWMRAATLFSLAGYPYLKGDPLAEQAQVLANRAYEQAACYLPGELKELSFTISGGGAINGFLHMPAGVSAPYPTVLICGALDALQSDHYRLFHDYFAPLGLAMLTIDLPSVGFSARWKLTEDASFLHQQVLRQLVDIPWIDPTRVSAFGYRFGASIAVRLAYLETSRLKGVACMGPIVHSLLSDPRQQDAIPAMYADLLASRLGMTHASDEALRRELNCYSLKVQGLLGRRCPTPMLSCYWPGDPFSPESDSQLINQSSTQGALLSIPATPVMQSFQHALQQISQWIARHVGA</sequence>
<dbReference type="InterPro" id="IPR010520">
    <property type="entry name" value="FrsA-like"/>
</dbReference>
<comment type="similarity">
    <text evidence="3">Belongs to the FrsA family.</text>
</comment>
<dbReference type="PANTHER" id="PTHR22946:SF4">
    <property type="entry name" value="ESTERASE FRSA"/>
    <property type="match status" value="1"/>
</dbReference>
<keyword evidence="1 3" id="KW-0719">Serine esterase</keyword>
<dbReference type="Pfam" id="PF06500">
    <property type="entry name" value="FrsA-like"/>
    <property type="match status" value="1"/>
</dbReference>
<name>A0A1I4YKG4_9GAMM</name>
<gene>
    <name evidence="3" type="primary">frsA</name>
    <name evidence="4" type="ORF">SAMN05216516_106168</name>
</gene>
<dbReference type="InterPro" id="IPR029058">
    <property type="entry name" value="AB_hydrolase_fold"/>
</dbReference>
<dbReference type="SUPFAM" id="SSF53474">
    <property type="entry name" value="alpha/beta-Hydrolases"/>
    <property type="match status" value="1"/>
</dbReference>
<dbReference type="Proteomes" id="UP000242222">
    <property type="component" value="Unassembled WGS sequence"/>
</dbReference>
<dbReference type="EMBL" id="FOVC01000006">
    <property type="protein sequence ID" value="SFN38506.1"/>
    <property type="molecule type" value="Genomic_DNA"/>
</dbReference>
<dbReference type="NCBIfam" id="NF003460">
    <property type="entry name" value="PRK05077.1"/>
    <property type="match status" value="1"/>
</dbReference>
<organism evidence="4 5">
    <name type="scientific">Izhakiella capsodis</name>
    <dbReference type="NCBI Taxonomy" id="1367852"/>
    <lineage>
        <taxon>Bacteria</taxon>
        <taxon>Pseudomonadati</taxon>
        <taxon>Pseudomonadota</taxon>
        <taxon>Gammaproteobacteria</taxon>
        <taxon>Enterobacterales</taxon>
        <taxon>Erwiniaceae</taxon>
        <taxon>Izhakiella</taxon>
    </lineage>
</organism>
<evidence type="ECO:0000256" key="2">
    <source>
        <dbReference type="ARBA" id="ARBA00022801"/>
    </source>
</evidence>
<dbReference type="OrthoDB" id="5590073at2"/>
<dbReference type="GO" id="GO:0106435">
    <property type="term" value="F:carboxylesterase activity"/>
    <property type="evidence" value="ECO:0007669"/>
    <property type="project" value="UniProtKB-EC"/>
</dbReference>
<evidence type="ECO:0000256" key="3">
    <source>
        <dbReference type="HAMAP-Rule" id="MF_01063"/>
    </source>
</evidence>
<dbReference type="EC" id="3.1.1.1" evidence="3"/>
<keyword evidence="5" id="KW-1185">Reference proteome</keyword>
<dbReference type="InterPro" id="IPR043423">
    <property type="entry name" value="FrsA"/>
</dbReference>
<protein>
    <recommendedName>
        <fullName evidence="3">Esterase FrsA</fullName>
        <ecNumber evidence="3">3.1.1.1</ecNumber>
    </recommendedName>
</protein>